<accession>A0AAD8V5S7</accession>
<protein>
    <submittedName>
        <fullName evidence="2">Uncharacterized protein</fullName>
    </submittedName>
</protein>
<evidence type="ECO:0000256" key="1">
    <source>
        <dbReference type="SAM" id="Phobius"/>
    </source>
</evidence>
<feature type="transmembrane region" description="Helical" evidence="1">
    <location>
        <begin position="20"/>
        <end position="39"/>
    </location>
</feature>
<gene>
    <name evidence="2" type="ORF">LY79DRAFT_515771</name>
</gene>
<name>A0AAD8V5S7_9PEZI</name>
<dbReference type="RefSeq" id="XP_060413936.1">
    <property type="nucleotide sequence ID" value="XM_060554750.1"/>
</dbReference>
<organism evidence="2 3">
    <name type="scientific">Colletotrichum navitas</name>
    <dbReference type="NCBI Taxonomy" id="681940"/>
    <lineage>
        <taxon>Eukaryota</taxon>
        <taxon>Fungi</taxon>
        <taxon>Dikarya</taxon>
        <taxon>Ascomycota</taxon>
        <taxon>Pezizomycotina</taxon>
        <taxon>Sordariomycetes</taxon>
        <taxon>Hypocreomycetidae</taxon>
        <taxon>Glomerellales</taxon>
        <taxon>Glomerellaceae</taxon>
        <taxon>Colletotrichum</taxon>
        <taxon>Colletotrichum graminicola species complex</taxon>
    </lineage>
</organism>
<feature type="transmembrane region" description="Helical" evidence="1">
    <location>
        <begin position="106"/>
        <end position="128"/>
    </location>
</feature>
<dbReference type="GeneID" id="85438990"/>
<sequence>MPYEAYSRRYLVGWTIQSLSIFFTHVGAASVFISLFYLARVVARPPSDETSRGLRDAQKWALGALVWVCLASITSMGLYISVWAVWVVSDRYSGDSSDPSYAARSLASFAFNVALYATDLICAIGVLVYIVKARKKLLGTPLQKASDILLACGILWLFSVVWLVLSIILNSMAIYPWSGVWVRCLFIILDVLLYIYPTFVVLVLQYVLVTTDKYAVWQPQEQEQEQEQPTKNTEQVV</sequence>
<comment type="caution">
    <text evidence="2">The sequence shown here is derived from an EMBL/GenBank/DDBJ whole genome shotgun (WGS) entry which is preliminary data.</text>
</comment>
<keyword evidence="3" id="KW-1185">Reference proteome</keyword>
<feature type="transmembrane region" description="Helical" evidence="1">
    <location>
        <begin position="148"/>
        <end position="168"/>
    </location>
</feature>
<dbReference type="Proteomes" id="UP001230504">
    <property type="component" value="Unassembled WGS sequence"/>
</dbReference>
<proteinExistence type="predicted"/>
<evidence type="ECO:0000313" key="2">
    <source>
        <dbReference type="EMBL" id="KAK1590448.1"/>
    </source>
</evidence>
<keyword evidence="1" id="KW-0812">Transmembrane</keyword>
<dbReference type="EMBL" id="JAHLJV010000031">
    <property type="protein sequence ID" value="KAK1590448.1"/>
    <property type="molecule type" value="Genomic_DNA"/>
</dbReference>
<evidence type="ECO:0000313" key="3">
    <source>
        <dbReference type="Proteomes" id="UP001230504"/>
    </source>
</evidence>
<feature type="transmembrane region" description="Helical" evidence="1">
    <location>
        <begin position="180"/>
        <end position="204"/>
    </location>
</feature>
<reference evidence="2" key="1">
    <citation type="submission" date="2021-06" db="EMBL/GenBank/DDBJ databases">
        <title>Comparative genomics, transcriptomics and evolutionary studies reveal genomic signatures of adaptation to plant cell wall in hemibiotrophic fungi.</title>
        <authorList>
            <consortium name="DOE Joint Genome Institute"/>
            <person name="Baroncelli R."/>
            <person name="Diaz J.F."/>
            <person name="Benocci T."/>
            <person name="Peng M."/>
            <person name="Battaglia E."/>
            <person name="Haridas S."/>
            <person name="Andreopoulos W."/>
            <person name="Labutti K."/>
            <person name="Pangilinan J."/>
            <person name="Floch G.L."/>
            <person name="Makela M.R."/>
            <person name="Henrissat B."/>
            <person name="Grigoriev I.V."/>
            <person name="Crouch J.A."/>
            <person name="De Vries R.P."/>
            <person name="Sukno S.A."/>
            <person name="Thon M.R."/>
        </authorList>
    </citation>
    <scope>NUCLEOTIDE SEQUENCE</scope>
    <source>
        <strain evidence="2">CBS 125086</strain>
    </source>
</reference>
<feature type="transmembrane region" description="Helical" evidence="1">
    <location>
        <begin position="60"/>
        <end position="86"/>
    </location>
</feature>
<dbReference type="AlphaFoldDB" id="A0AAD8V5S7"/>
<keyword evidence="1" id="KW-0472">Membrane</keyword>
<keyword evidence="1" id="KW-1133">Transmembrane helix</keyword>